<gene>
    <name evidence="2" type="ORF">J07HQW2_03203</name>
</gene>
<organism evidence="2 3">
    <name type="scientific">Haloquadratum walsbyi J07HQW2</name>
    <dbReference type="NCBI Taxonomy" id="1238425"/>
    <lineage>
        <taxon>Archaea</taxon>
        <taxon>Methanobacteriati</taxon>
        <taxon>Methanobacteriota</taxon>
        <taxon>Stenosarchaea group</taxon>
        <taxon>Halobacteria</taxon>
        <taxon>Halobacteriales</taxon>
        <taxon>Haloferacaceae</taxon>
        <taxon>Haloquadratum</taxon>
    </lineage>
</organism>
<protein>
    <submittedName>
        <fullName evidence="2">Uncharacterized protein</fullName>
    </submittedName>
</protein>
<evidence type="ECO:0000313" key="2">
    <source>
        <dbReference type="EMBL" id="ERG96720.1"/>
    </source>
</evidence>
<dbReference type="HOGENOM" id="CLU_096325_0_0_2"/>
<feature type="compositionally biased region" description="Low complexity" evidence="1">
    <location>
        <begin position="191"/>
        <end position="202"/>
    </location>
</feature>
<dbReference type="EMBL" id="KE356561">
    <property type="protein sequence ID" value="ERG96720.1"/>
    <property type="molecule type" value="Genomic_DNA"/>
</dbReference>
<dbReference type="AlphaFoldDB" id="U1NHQ7"/>
<evidence type="ECO:0000313" key="3">
    <source>
        <dbReference type="Proteomes" id="UP000030710"/>
    </source>
</evidence>
<accession>U1NHQ7</accession>
<sequence length="224" mass="25689">MGYSRLLIVPKIQLTVVFESSWWLKKRSNTEQCQRTPLLPRVRGKPFKPAVKYTTTHSHKSIDPHLSITSHRTTRCKICFPNGSTNDQSRKECTRNAFKWQFVVSNIATVFSTRSKNVDSMLVVSSLNWKAPREYRSIASSITSLALTWILTRVSLVTLLDTSHRLVISTWTTIDSSQIPLTSPKLSSQSRQQTTDNRQQTTGDRRLATGDWRLDGKYCCRIQR</sequence>
<reference evidence="2 3" key="1">
    <citation type="journal article" date="2013" name="PLoS ONE">
        <title>Assembly-driven community genomics of a hypersaline microbial ecosystem.</title>
        <authorList>
            <person name="Podell S."/>
            <person name="Ugalde J.A."/>
            <person name="Narasingarao P."/>
            <person name="Banfield J.F."/>
            <person name="Heidelberg K.B."/>
            <person name="Allen E.E."/>
        </authorList>
    </citation>
    <scope>NUCLEOTIDE SEQUENCE [LARGE SCALE GENOMIC DNA]</scope>
    <source>
        <strain evidence="3">J07HQW2</strain>
    </source>
</reference>
<dbReference type="Proteomes" id="UP000030710">
    <property type="component" value="Unassembled WGS sequence"/>
</dbReference>
<name>U1NHQ7_9EURY</name>
<proteinExistence type="predicted"/>
<feature type="region of interest" description="Disordered" evidence="1">
    <location>
        <begin position="182"/>
        <end position="205"/>
    </location>
</feature>
<dbReference type="STRING" id="1238425.J07HQW2_03203"/>
<evidence type="ECO:0000256" key="1">
    <source>
        <dbReference type="SAM" id="MobiDB-lite"/>
    </source>
</evidence>